<keyword evidence="2" id="KW-1185">Reference proteome</keyword>
<name>A0A418NI36_9SPHN</name>
<evidence type="ECO:0000313" key="1">
    <source>
        <dbReference type="EMBL" id="RIV78188.1"/>
    </source>
</evidence>
<reference evidence="1 2" key="1">
    <citation type="submission" date="2018-08" db="EMBL/GenBank/DDBJ databases">
        <title>Altererythrobacter sp.Ery1 and Ery12, the genome sequencing of novel strains in genus Alterythrobacter.</title>
        <authorList>
            <person name="Cheng H."/>
            <person name="Wu Y.-H."/>
            <person name="Fang C."/>
            <person name="Xu X.-W."/>
        </authorList>
    </citation>
    <scope>NUCLEOTIDE SEQUENCE [LARGE SCALE GENOMIC DNA]</scope>
    <source>
        <strain evidence="1 2">Ery1</strain>
    </source>
</reference>
<proteinExistence type="predicted"/>
<comment type="caution">
    <text evidence="1">The sequence shown here is derived from an EMBL/GenBank/DDBJ whole genome shotgun (WGS) entry which is preliminary data.</text>
</comment>
<accession>A0A418NI36</accession>
<gene>
    <name evidence="1" type="ORF">D2V04_09975</name>
</gene>
<dbReference type="Proteomes" id="UP000285092">
    <property type="component" value="Unassembled WGS sequence"/>
</dbReference>
<sequence length="182" mass="20530">MRQDADLPDEIDITKAADVDWVKARADPAIWHEAAIAALAYVGDEHGFLTWLVQQPQMDRATAGWILLASPFREFLTGNRASMFAMGIAIPELIEILTALCERSDRVGFLNDRLGLEHQYEEMRQTCMAIIDNGELDRRVRAPTAIVGTPFAAPREDMPYSVHDGMLISTQFFKRTLPHLFD</sequence>
<dbReference type="RefSeq" id="WP_119513519.1">
    <property type="nucleotide sequence ID" value="NZ_QXFK01000016.1"/>
</dbReference>
<protein>
    <recommendedName>
        <fullName evidence="3">DUF4274 domain-containing protein</fullName>
    </recommendedName>
</protein>
<dbReference type="AlphaFoldDB" id="A0A418NI36"/>
<dbReference type="OrthoDB" id="7605183at2"/>
<organism evidence="1 2">
    <name type="scientific">Pelagerythrobacter aerophilus</name>
    <dbReference type="NCBI Taxonomy" id="2306995"/>
    <lineage>
        <taxon>Bacteria</taxon>
        <taxon>Pseudomonadati</taxon>
        <taxon>Pseudomonadota</taxon>
        <taxon>Alphaproteobacteria</taxon>
        <taxon>Sphingomonadales</taxon>
        <taxon>Erythrobacteraceae</taxon>
        <taxon>Pelagerythrobacter</taxon>
    </lineage>
</organism>
<evidence type="ECO:0000313" key="2">
    <source>
        <dbReference type="Proteomes" id="UP000285092"/>
    </source>
</evidence>
<dbReference type="EMBL" id="QXFK01000016">
    <property type="protein sequence ID" value="RIV78188.1"/>
    <property type="molecule type" value="Genomic_DNA"/>
</dbReference>
<evidence type="ECO:0008006" key="3">
    <source>
        <dbReference type="Google" id="ProtNLM"/>
    </source>
</evidence>